<protein>
    <recommendedName>
        <fullName evidence="6">Reverse transcriptase domain-containing protein</fullName>
    </recommendedName>
</protein>
<dbReference type="PANTHER" id="PTHR31635:SF196">
    <property type="entry name" value="REVERSE TRANSCRIPTASE DOMAIN-CONTAINING PROTEIN-RELATED"/>
    <property type="match status" value="1"/>
</dbReference>
<keyword evidence="1" id="KW-0472">Membrane</keyword>
<keyword evidence="5" id="KW-1185">Reference proteome</keyword>
<evidence type="ECO:0000313" key="5">
    <source>
        <dbReference type="Proteomes" id="UP001066276"/>
    </source>
</evidence>
<keyword evidence="1" id="KW-0812">Transmembrane</keyword>
<evidence type="ECO:0000313" key="4">
    <source>
        <dbReference type="EMBL" id="KAJ1219095.1"/>
    </source>
</evidence>
<comment type="caution">
    <text evidence="4">The sequence shown here is derived from an EMBL/GenBank/DDBJ whole genome shotgun (WGS) entry which is preliminary data.</text>
</comment>
<feature type="domain" description="Reverse transcriptase" evidence="2">
    <location>
        <begin position="26"/>
        <end position="131"/>
    </location>
</feature>
<proteinExistence type="predicted"/>
<dbReference type="InterPro" id="IPR000477">
    <property type="entry name" value="RT_dom"/>
</dbReference>
<organism evidence="4 5">
    <name type="scientific">Pleurodeles waltl</name>
    <name type="common">Iberian ribbed newt</name>
    <dbReference type="NCBI Taxonomy" id="8319"/>
    <lineage>
        <taxon>Eukaryota</taxon>
        <taxon>Metazoa</taxon>
        <taxon>Chordata</taxon>
        <taxon>Craniata</taxon>
        <taxon>Vertebrata</taxon>
        <taxon>Euteleostomi</taxon>
        <taxon>Amphibia</taxon>
        <taxon>Batrachia</taxon>
        <taxon>Caudata</taxon>
        <taxon>Salamandroidea</taxon>
        <taxon>Salamandridae</taxon>
        <taxon>Pleurodelinae</taxon>
        <taxon>Pleurodeles</taxon>
    </lineage>
</organism>
<reference evidence="4" key="1">
    <citation type="journal article" date="2022" name="bioRxiv">
        <title>Sequencing and chromosome-scale assembly of the giantPleurodeles waltlgenome.</title>
        <authorList>
            <person name="Brown T."/>
            <person name="Elewa A."/>
            <person name="Iarovenko S."/>
            <person name="Subramanian E."/>
            <person name="Araus A.J."/>
            <person name="Petzold A."/>
            <person name="Susuki M."/>
            <person name="Suzuki K.-i.T."/>
            <person name="Hayashi T."/>
            <person name="Toyoda A."/>
            <person name="Oliveira C."/>
            <person name="Osipova E."/>
            <person name="Leigh N.D."/>
            <person name="Simon A."/>
            <person name="Yun M.H."/>
        </authorList>
    </citation>
    <scope>NUCLEOTIDE SEQUENCE</scope>
    <source>
        <strain evidence="4">20211129_DDA</strain>
        <tissue evidence="4">Liver</tissue>
    </source>
</reference>
<accession>A0AAV7WYX0</accession>
<dbReference type="Proteomes" id="UP001066276">
    <property type="component" value="Chromosome 1_1"/>
</dbReference>
<keyword evidence="1" id="KW-1133">Transmembrane helix</keyword>
<dbReference type="InterPro" id="IPR026960">
    <property type="entry name" value="RVT-Znf"/>
</dbReference>
<dbReference type="PANTHER" id="PTHR31635">
    <property type="entry name" value="REVERSE TRANSCRIPTASE DOMAIN-CONTAINING PROTEIN-RELATED"/>
    <property type="match status" value="1"/>
</dbReference>
<dbReference type="Pfam" id="PF13966">
    <property type="entry name" value="zf-RVT"/>
    <property type="match status" value="1"/>
</dbReference>
<feature type="domain" description="Reverse transcriptase zinc-binding" evidence="3">
    <location>
        <begin position="365"/>
        <end position="430"/>
    </location>
</feature>
<feature type="transmembrane region" description="Helical" evidence="1">
    <location>
        <begin position="253"/>
        <end position="273"/>
    </location>
</feature>
<name>A0AAV7WYX0_PLEWA</name>
<dbReference type="AlphaFoldDB" id="A0AAV7WYX0"/>
<evidence type="ECO:0000259" key="3">
    <source>
        <dbReference type="Pfam" id="PF13966"/>
    </source>
</evidence>
<feature type="transmembrane region" description="Helical" evidence="1">
    <location>
        <begin position="210"/>
        <end position="233"/>
    </location>
</feature>
<evidence type="ECO:0000256" key="1">
    <source>
        <dbReference type="SAM" id="Phobius"/>
    </source>
</evidence>
<dbReference type="EMBL" id="JANPWB010000001">
    <property type="protein sequence ID" value="KAJ1219095.1"/>
    <property type="molecule type" value="Genomic_DNA"/>
</dbReference>
<evidence type="ECO:0008006" key="6">
    <source>
        <dbReference type="Google" id="ProtNLM"/>
    </source>
</evidence>
<gene>
    <name evidence="4" type="ORF">NDU88_006666</name>
</gene>
<dbReference type="Pfam" id="PF00078">
    <property type="entry name" value="RVT_1"/>
    <property type="match status" value="1"/>
</dbReference>
<evidence type="ECO:0000259" key="2">
    <source>
        <dbReference type="Pfam" id="PF00078"/>
    </source>
</evidence>
<sequence>MERVLQGFGLGERFCNYDKIIYTDIFSSVMVNGWKTGPFPIRSGVRQGCSLLPSLFVLVIVVLAEFIGKNPNIRGIPTQGDAKKEVKCALYLNKVTLFCTDGKSIQPQMETCKDFGKASGAKINMEKSQAKLFSHWDLCNKLLPFPIETGLVKIPSVWFDGLGAAAQSWYKRLVKVKQKLGLWSQRHLSIEEKALELRNDALPVLQKVTLAWPLLANVARAVNIMVFYFVWHLKMDRVKMSVMCKEHRKEGKAVSNILTILRAFFVCGCIQITPLNESKDHPAYRVFCFFLLPVWQRPGWDEWENATMFNWDLTWYYKKIEKFLVEFGLNCVTPSPWKLRTIHRLIRSRDTTEPVSDLPSTTATRVWENVTSPSLTNKHKDIAWMVMKGGLPFRSFMHLRGLCPHRECPRGCLAEETAYHLFWDCCFAQRLRHP</sequence>